<dbReference type="AlphaFoldDB" id="A0AAV4W350"/>
<feature type="region of interest" description="Disordered" evidence="1">
    <location>
        <begin position="1"/>
        <end position="55"/>
    </location>
</feature>
<reference evidence="2 3" key="1">
    <citation type="submission" date="2021-06" db="EMBL/GenBank/DDBJ databases">
        <title>Caerostris darwini draft genome.</title>
        <authorList>
            <person name="Kono N."/>
            <person name="Arakawa K."/>
        </authorList>
    </citation>
    <scope>NUCLEOTIDE SEQUENCE [LARGE SCALE GENOMIC DNA]</scope>
</reference>
<protein>
    <submittedName>
        <fullName evidence="2">Uncharacterized protein</fullName>
    </submittedName>
</protein>
<evidence type="ECO:0000313" key="2">
    <source>
        <dbReference type="EMBL" id="GIY76823.1"/>
    </source>
</evidence>
<comment type="caution">
    <text evidence="2">The sequence shown here is derived from an EMBL/GenBank/DDBJ whole genome shotgun (WGS) entry which is preliminary data.</text>
</comment>
<accession>A0AAV4W350</accession>
<name>A0AAV4W350_9ARAC</name>
<dbReference type="Proteomes" id="UP001054837">
    <property type="component" value="Unassembled WGS sequence"/>
</dbReference>
<evidence type="ECO:0000313" key="3">
    <source>
        <dbReference type="Proteomes" id="UP001054837"/>
    </source>
</evidence>
<proteinExistence type="predicted"/>
<feature type="compositionally biased region" description="Basic and acidic residues" evidence="1">
    <location>
        <begin position="19"/>
        <end position="30"/>
    </location>
</feature>
<organism evidence="2 3">
    <name type="scientific">Caerostris darwini</name>
    <dbReference type="NCBI Taxonomy" id="1538125"/>
    <lineage>
        <taxon>Eukaryota</taxon>
        <taxon>Metazoa</taxon>
        <taxon>Ecdysozoa</taxon>
        <taxon>Arthropoda</taxon>
        <taxon>Chelicerata</taxon>
        <taxon>Arachnida</taxon>
        <taxon>Araneae</taxon>
        <taxon>Araneomorphae</taxon>
        <taxon>Entelegynae</taxon>
        <taxon>Araneoidea</taxon>
        <taxon>Araneidae</taxon>
        <taxon>Caerostris</taxon>
    </lineage>
</organism>
<keyword evidence="3" id="KW-1185">Reference proteome</keyword>
<evidence type="ECO:0000256" key="1">
    <source>
        <dbReference type="SAM" id="MobiDB-lite"/>
    </source>
</evidence>
<dbReference type="EMBL" id="BPLQ01014051">
    <property type="protein sequence ID" value="GIY76823.1"/>
    <property type="molecule type" value="Genomic_DNA"/>
</dbReference>
<sequence>MHESFPPPGAAEEQAAGGVHEEAGHRDAPDGRAALPDDSQAGGRQAEERRGGRGNMPGFYCPSHSFCNLSLPFPSKCEWANNQSSHIIRISNTSVTCVSLIK</sequence>
<gene>
    <name evidence="2" type="ORF">CDAR_178211</name>
</gene>